<dbReference type="FunFam" id="3.50.50.60:FF:000138">
    <property type="entry name" value="Flavin-containing monooxygenase"/>
    <property type="match status" value="1"/>
</dbReference>
<evidence type="ECO:0000256" key="7">
    <source>
        <dbReference type="ARBA" id="ARBA00023033"/>
    </source>
</evidence>
<dbReference type="Pfam" id="PF13450">
    <property type="entry name" value="NAD_binding_8"/>
    <property type="match status" value="1"/>
</dbReference>
<comment type="caution">
    <text evidence="9">The sequence shown here is derived from an EMBL/GenBank/DDBJ whole genome shotgun (WGS) entry which is preliminary data.</text>
</comment>
<keyword evidence="10" id="KW-1185">Reference proteome</keyword>
<evidence type="ECO:0000256" key="3">
    <source>
        <dbReference type="ARBA" id="ARBA00022630"/>
    </source>
</evidence>
<dbReference type="Gene3D" id="3.50.50.60">
    <property type="entry name" value="FAD/NAD(P)-binding domain"/>
    <property type="match status" value="1"/>
</dbReference>
<proteinExistence type="inferred from homology"/>
<dbReference type="InterPro" id="IPR000960">
    <property type="entry name" value="Flavin_mOase"/>
</dbReference>
<keyword evidence="3 8" id="KW-0285">Flavoprotein</keyword>
<keyword evidence="6 8" id="KW-0560">Oxidoreductase</keyword>
<evidence type="ECO:0000256" key="1">
    <source>
        <dbReference type="ARBA" id="ARBA00001974"/>
    </source>
</evidence>
<evidence type="ECO:0000256" key="2">
    <source>
        <dbReference type="ARBA" id="ARBA00009183"/>
    </source>
</evidence>
<keyword evidence="7 8" id="KW-0503">Monooxygenase</keyword>
<dbReference type="PANTHER" id="PTHR23023">
    <property type="entry name" value="DIMETHYLANILINE MONOOXYGENASE"/>
    <property type="match status" value="1"/>
</dbReference>
<dbReference type="InterPro" id="IPR050346">
    <property type="entry name" value="FMO-like"/>
</dbReference>
<keyword evidence="5" id="KW-0521">NADP</keyword>
<sequence>MRQISVLVVGAGAAGLCAARHLSANEIFSFEVFERYESIGGMWVYSEDLNKDEFKLPVHSSIYKSMRHFTEQCIPEIPGIETFRGTVLHSHDYRTPETFDGKRVVIWGASTSAFDIAKDLWKVAKSVVICHRVRKLPRGFPKEVRFAANIKAAFENGFELVDGSTCEADSFFYCTGYHFNFPFLTKECKIEVNDNHVTPLYKHLVNIEYPSMCLVGIPLFTIPFILYDYQVAYYLRTLDKSIDLPSKEEMQRDADKEFQWRCTHNIPARYAHLMNFMLWEYFDQLADLAGLERLRPVVKKILEDSIAASKRENFDYKRYKYEILDDEHFRKTGLQV</sequence>
<gene>
    <name evidence="9" type="ORF">J437_LFUL005200</name>
</gene>
<keyword evidence="4 8" id="KW-0274">FAD</keyword>
<evidence type="ECO:0000313" key="10">
    <source>
        <dbReference type="Proteomes" id="UP000792457"/>
    </source>
</evidence>
<protein>
    <recommendedName>
        <fullName evidence="8">Flavin-containing monooxygenase</fullName>
        <ecNumber evidence="8">1.-.-.-</ecNumber>
    </recommendedName>
</protein>
<dbReference type="EC" id="1.-.-.-" evidence="8"/>
<name>A0A8K0JXT9_LADFU</name>
<dbReference type="OrthoDB" id="66881at2759"/>
<dbReference type="GO" id="GO:0050661">
    <property type="term" value="F:NADP binding"/>
    <property type="evidence" value="ECO:0007669"/>
    <property type="project" value="InterPro"/>
</dbReference>
<dbReference type="EMBL" id="KZ308194">
    <property type="protein sequence ID" value="KAG8224378.1"/>
    <property type="molecule type" value="Genomic_DNA"/>
</dbReference>
<evidence type="ECO:0000256" key="8">
    <source>
        <dbReference type="RuleBase" id="RU361177"/>
    </source>
</evidence>
<reference evidence="9" key="2">
    <citation type="submission" date="2017-10" db="EMBL/GenBank/DDBJ databases">
        <title>Ladona fulva Genome sequencing and assembly.</title>
        <authorList>
            <person name="Murali S."/>
            <person name="Richards S."/>
            <person name="Bandaranaike D."/>
            <person name="Bellair M."/>
            <person name="Blankenburg K."/>
            <person name="Chao H."/>
            <person name="Dinh H."/>
            <person name="Doddapaneni H."/>
            <person name="Dugan-Rocha S."/>
            <person name="Elkadiri S."/>
            <person name="Gnanaolivu R."/>
            <person name="Hernandez B."/>
            <person name="Skinner E."/>
            <person name="Javaid M."/>
            <person name="Lee S."/>
            <person name="Li M."/>
            <person name="Ming W."/>
            <person name="Munidasa M."/>
            <person name="Muniz J."/>
            <person name="Nguyen L."/>
            <person name="Hughes D."/>
            <person name="Osuji N."/>
            <person name="Pu L.-L."/>
            <person name="Puazo M."/>
            <person name="Qu C."/>
            <person name="Quiroz J."/>
            <person name="Raj R."/>
            <person name="Weissenberger G."/>
            <person name="Xin Y."/>
            <person name="Zou X."/>
            <person name="Han Y."/>
            <person name="Worley K."/>
            <person name="Muzny D."/>
            <person name="Gibbs R."/>
        </authorList>
    </citation>
    <scope>NUCLEOTIDE SEQUENCE</scope>
    <source>
        <strain evidence="9">Sampled in the wild</strain>
    </source>
</reference>
<accession>A0A8K0JXT9</accession>
<evidence type="ECO:0000256" key="5">
    <source>
        <dbReference type="ARBA" id="ARBA00022857"/>
    </source>
</evidence>
<dbReference type="InterPro" id="IPR020946">
    <property type="entry name" value="Flavin_mOase-like"/>
</dbReference>
<dbReference type="AlphaFoldDB" id="A0A8K0JXT9"/>
<reference evidence="9" key="1">
    <citation type="submission" date="2013-04" db="EMBL/GenBank/DDBJ databases">
        <authorList>
            <person name="Qu J."/>
            <person name="Murali S.C."/>
            <person name="Bandaranaike D."/>
            <person name="Bellair M."/>
            <person name="Blankenburg K."/>
            <person name="Chao H."/>
            <person name="Dinh H."/>
            <person name="Doddapaneni H."/>
            <person name="Downs B."/>
            <person name="Dugan-Rocha S."/>
            <person name="Elkadiri S."/>
            <person name="Gnanaolivu R.D."/>
            <person name="Hernandez B."/>
            <person name="Javaid M."/>
            <person name="Jayaseelan J.C."/>
            <person name="Lee S."/>
            <person name="Li M."/>
            <person name="Ming W."/>
            <person name="Munidasa M."/>
            <person name="Muniz J."/>
            <person name="Nguyen L."/>
            <person name="Ongeri F."/>
            <person name="Osuji N."/>
            <person name="Pu L.-L."/>
            <person name="Puazo M."/>
            <person name="Qu C."/>
            <person name="Quiroz J."/>
            <person name="Raj R."/>
            <person name="Weissenberger G."/>
            <person name="Xin Y."/>
            <person name="Zou X."/>
            <person name="Han Y."/>
            <person name="Richards S."/>
            <person name="Worley K."/>
            <person name="Muzny D."/>
            <person name="Gibbs R."/>
        </authorList>
    </citation>
    <scope>NUCLEOTIDE SEQUENCE</scope>
    <source>
        <strain evidence="9">Sampled in the wild</strain>
    </source>
</reference>
<comment type="cofactor">
    <cofactor evidence="1 8">
        <name>FAD</name>
        <dbReference type="ChEBI" id="CHEBI:57692"/>
    </cofactor>
</comment>
<dbReference type="SUPFAM" id="SSF51905">
    <property type="entry name" value="FAD/NAD(P)-binding domain"/>
    <property type="match status" value="2"/>
</dbReference>
<dbReference type="GO" id="GO:0050660">
    <property type="term" value="F:flavin adenine dinucleotide binding"/>
    <property type="evidence" value="ECO:0007669"/>
    <property type="project" value="InterPro"/>
</dbReference>
<dbReference type="InterPro" id="IPR036188">
    <property type="entry name" value="FAD/NAD-bd_sf"/>
</dbReference>
<dbReference type="Pfam" id="PF00743">
    <property type="entry name" value="FMO-like"/>
    <property type="match status" value="2"/>
</dbReference>
<evidence type="ECO:0000256" key="6">
    <source>
        <dbReference type="ARBA" id="ARBA00023002"/>
    </source>
</evidence>
<dbReference type="GO" id="GO:0004499">
    <property type="term" value="F:N,N-dimethylaniline monooxygenase activity"/>
    <property type="evidence" value="ECO:0007669"/>
    <property type="project" value="InterPro"/>
</dbReference>
<evidence type="ECO:0000256" key="4">
    <source>
        <dbReference type="ARBA" id="ARBA00022827"/>
    </source>
</evidence>
<dbReference type="PRINTS" id="PR00419">
    <property type="entry name" value="ADXRDTASE"/>
</dbReference>
<organism evidence="9 10">
    <name type="scientific">Ladona fulva</name>
    <name type="common">Scarce chaser dragonfly</name>
    <name type="synonym">Libellula fulva</name>
    <dbReference type="NCBI Taxonomy" id="123851"/>
    <lineage>
        <taxon>Eukaryota</taxon>
        <taxon>Metazoa</taxon>
        <taxon>Ecdysozoa</taxon>
        <taxon>Arthropoda</taxon>
        <taxon>Hexapoda</taxon>
        <taxon>Insecta</taxon>
        <taxon>Pterygota</taxon>
        <taxon>Palaeoptera</taxon>
        <taxon>Odonata</taxon>
        <taxon>Epiprocta</taxon>
        <taxon>Anisoptera</taxon>
        <taxon>Libelluloidea</taxon>
        <taxon>Libellulidae</taxon>
        <taxon>Ladona</taxon>
    </lineage>
</organism>
<dbReference type="Proteomes" id="UP000792457">
    <property type="component" value="Unassembled WGS sequence"/>
</dbReference>
<dbReference type="PIRSF" id="PIRSF000332">
    <property type="entry name" value="FMO"/>
    <property type="match status" value="1"/>
</dbReference>
<evidence type="ECO:0000313" key="9">
    <source>
        <dbReference type="EMBL" id="KAG8224378.1"/>
    </source>
</evidence>
<comment type="similarity">
    <text evidence="2 8">Belongs to the FMO family.</text>
</comment>